<sequence>MKRFMLPRNPFSDAAELPSSPSPTPTTSFAKLRPSSHKHKPSKENDLPSDPNLVTPSPAKLKSPLPPRPPSSNPLKRKLTIVDALTDNSLRFRHQGYCQDEAIVFGQGRRRSHSSEDCGKTYTMWGPANCLSHENDQQGLAPRVFQQLFARISEEQTKHSENQLSYQCHCSFLEVDCLLIVSFCVPDLLNNFSLVLLAQSLFLQIYNEPIMDLLDPNQKNLQCWFLCARMEQGTYPPWAHGPGYVVSVDITRTMSKKFRHNHLKIYILKSLMMQTFWRIVELTIP</sequence>
<name>A0A445J155_GLYSO</name>
<protein>
    <submittedName>
        <fullName evidence="9">Kinesin-like protein KIN-12B isoform A</fullName>
    </submittedName>
    <submittedName>
        <fullName evidence="10">Kinesin-like protein KIN-12B isoform B</fullName>
    </submittedName>
</protein>
<dbReference type="InterPro" id="IPR001752">
    <property type="entry name" value="Kinesin_motor_dom"/>
</dbReference>
<keyword evidence="2" id="KW-0547">Nucleotide-binding</keyword>
<dbReference type="GO" id="GO:0003777">
    <property type="term" value="F:microtubule motor activity"/>
    <property type="evidence" value="ECO:0007669"/>
    <property type="project" value="InterPro"/>
</dbReference>
<dbReference type="AlphaFoldDB" id="A0A445J155"/>
<comment type="caution">
    <text evidence="10">The sequence shown here is derived from an EMBL/GenBank/DDBJ whole genome shotgun (WGS) entry which is preliminary data.</text>
</comment>
<evidence type="ECO:0000256" key="1">
    <source>
        <dbReference type="ARBA" id="ARBA00022701"/>
    </source>
</evidence>
<dbReference type="PANTHER" id="PTHR37739:SF16">
    <property type="entry name" value="KINESIN-LIKE PROTEIN"/>
    <property type="match status" value="1"/>
</dbReference>
<evidence type="ECO:0000259" key="8">
    <source>
        <dbReference type="Pfam" id="PF00225"/>
    </source>
</evidence>
<keyword evidence="4" id="KW-0175">Coiled coil</keyword>
<feature type="region of interest" description="Disordered" evidence="7">
    <location>
        <begin position="1"/>
        <end position="78"/>
    </location>
</feature>
<evidence type="ECO:0000313" key="11">
    <source>
        <dbReference type="Proteomes" id="UP000289340"/>
    </source>
</evidence>
<dbReference type="InterPro" id="IPR044986">
    <property type="entry name" value="KIF15/KIN-12"/>
</dbReference>
<dbReference type="GO" id="GO:0005874">
    <property type="term" value="C:microtubule"/>
    <property type="evidence" value="ECO:0007669"/>
    <property type="project" value="UniProtKB-KW"/>
</dbReference>
<evidence type="ECO:0000313" key="10">
    <source>
        <dbReference type="EMBL" id="RZB92124.1"/>
    </source>
</evidence>
<keyword evidence="5" id="KW-0505">Motor protein</keyword>
<evidence type="ECO:0000256" key="5">
    <source>
        <dbReference type="ARBA" id="ARBA00023175"/>
    </source>
</evidence>
<dbReference type="InterPro" id="IPR027417">
    <property type="entry name" value="P-loop_NTPase"/>
</dbReference>
<evidence type="ECO:0000256" key="3">
    <source>
        <dbReference type="ARBA" id="ARBA00022840"/>
    </source>
</evidence>
<dbReference type="GO" id="GO:0008017">
    <property type="term" value="F:microtubule binding"/>
    <property type="evidence" value="ECO:0007669"/>
    <property type="project" value="InterPro"/>
</dbReference>
<dbReference type="Gene3D" id="3.40.850.10">
    <property type="entry name" value="Kinesin motor domain"/>
    <property type="match status" value="1"/>
</dbReference>
<evidence type="ECO:0000256" key="4">
    <source>
        <dbReference type="ARBA" id="ARBA00023054"/>
    </source>
</evidence>
<feature type="domain" description="Kinesin motor" evidence="8">
    <location>
        <begin position="118"/>
        <end position="221"/>
    </location>
</feature>
<dbReference type="Proteomes" id="UP000289340">
    <property type="component" value="Chromosome 9"/>
</dbReference>
<dbReference type="InterPro" id="IPR036961">
    <property type="entry name" value="Kinesin_motor_dom_sf"/>
</dbReference>
<keyword evidence="1" id="KW-0493">Microtubule</keyword>
<evidence type="ECO:0000256" key="2">
    <source>
        <dbReference type="ARBA" id="ARBA00022741"/>
    </source>
</evidence>
<dbReference type="GO" id="GO:0007018">
    <property type="term" value="P:microtubule-based movement"/>
    <property type="evidence" value="ECO:0007669"/>
    <property type="project" value="InterPro"/>
</dbReference>
<dbReference type="EMBL" id="QZWG01000009">
    <property type="protein sequence ID" value="RZB92123.1"/>
    <property type="molecule type" value="Genomic_DNA"/>
</dbReference>
<proteinExistence type="inferred from homology"/>
<gene>
    <name evidence="10" type="ORF">D0Y65_024239</name>
</gene>
<evidence type="ECO:0000256" key="6">
    <source>
        <dbReference type="ARBA" id="ARBA00034488"/>
    </source>
</evidence>
<dbReference type="Pfam" id="PF00225">
    <property type="entry name" value="Kinesin"/>
    <property type="match status" value="1"/>
</dbReference>
<dbReference type="PANTHER" id="PTHR37739">
    <property type="entry name" value="KINESIN-LIKE PROTEIN KIN-12D"/>
    <property type="match status" value="1"/>
</dbReference>
<dbReference type="SUPFAM" id="SSF52540">
    <property type="entry name" value="P-loop containing nucleoside triphosphate hydrolases"/>
    <property type="match status" value="1"/>
</dbReference>
<evidence type="ECO:0000256" key="7">
    <source>
        <dbReference type="SAM" id="MobiDB-lite"/>
    </source>
</evidence>
<comment type="similarity">
    <text evidence="6">Belongs to the TRAFAC class myosin-kinesin ATPase superfamily. Kinesin family. KIN-12 subfamily.</text>
</comment>
<keyword evidence="3" id="KW-0067">ATP-binding</keyword>
<dbReference type="EMBL" id="QZWG01000009">
    <property type="protein sequence ID" value="RZB92124.1"/>
    <property type="molecule type" value="Genomic_DNA"/>
</dbReference>
<accession>A0A445J155</accession>
<organism evidence="10 11">
    <name type="scientific">Glycine soja</name>
    <name type="common">Wild soybean</name>
    <dbReference type="NCBI Taxonomy" id="3848"/>
    <lineage>
        <taxon>Eukaryota</taxon>
        <taxon>Viridiplantae</taxon>
        <taxon>Streptophyta</taxon>
        <taxon>Embryophyta</taxon>
        <taxon>Tracheophyta</taxon>
        <taxon>Spermatophyta</taxon>
        <taxon>Magnoliopsida</taxon>
        <taxon>eudicotyledons</taxon>
        <taxon>Gunneridae</taxon>
        <taxon>Pentapetalae</taxon>
        <taxon>rosids</taxon>
        <taxon>fabids</taxon>
        <taxon>Fabales</taxon>
        <taxon>Fabaceae</taxon>
        <taxon>Papilionoideae</taxon>
        <taxon>50 kb inversion clade</taxon>
        <taxon>NPAAA clade</taxon>
        <taxon>indigoferoid/millettioid clade</taxon>
        <taxon>Phaseoleae</taxon>
        <taxon>Glycine</taxon>
        <taxon>Glycine subgen. Soja</taxon>
    </lineage>
</organism>
<reference evidence="10 11" key="1">
    <citation type="submission" date="2018-09" db="EMBL/GenBank/DDBJ databases">
        <title>A high-quality reference genome of wild soybean provides a powerful tool to mine soybean genomes.</title>
        <authorList>
            <person name="Xie M."/>
            <person name="Chung C.Y.L."/>
            <person name="Li M.-W."/>
            <person name="Wong F.-L."/>
            <person name="Chan T.-F."/>
            <person name="Lam H.-M."/>
        </authorList>
    </citation>
    <scope>NUCLEOTIDE SEQUENCE [LARGE SCALE GENOMIC DNA]</scope>
    <source>
        <strain evidence="11">cv. W05</strain>
        <tissue evidence="10">Hypocotyl of etiolated seedlings</tissue>
    </source>
</reference>
<keyword evidence="11" id="KW-1185">Reference proteome</keyword>
<evidence type="ECO:0000313" key="9">
    <source>
        <dbReference type="EMBL" id="RZB92123.1"/>
    </source>
</evidence>
<dbReference type="GO" id="GO:0005524">
    <property type="term" value="F:ATP binding"/>
    <property type="evidence" value="ECO:0007669"/>
    <property type="project" value="UniProtKB-KW"/>
</dbReference>